<dbReference type="Proteomes" id="UP000789570">
    <property type="component" value="Unassembled WGS sequence"/>
</dbReference>
<feature type="region of interest" description="Disordered" evidence="1">
    <location>
        <begin position="1"/>
        <end position="21"/>
    </location>
</feature>
<comment type="caution">
    <text evidence="2">The sequence shown here is derived from an EMBL/GenBank/DDBJ whole genome shotgun (WGS) entry which is preliminary data.</text>
</comment>
<dbReference type="EMBL" id="CAJVPQ010006787">
    <property type="protein sequence ID" value="CAG8689303.1"/>
    <property type="molecule type" value="Genomic_DNA"/>
</dbReference>
<sequence length="78" mass="8711">MIRELSQSEEENSPKILTFGSSNEDAFLTQLDFSSEYTPTTRDGSEEDDEFEVILVGRKKLKKTNELPSSSSLPLPGL</sequence>
<protein>
    <submittedName>
        <fullName evidence="2">4209_t:CDS:1</fullName>
    </submittedName>
</protein>
<evidence type="ECO:0000313" key="3">
    <source>
        <dbReference type="Proteomes" id="UP000789570"/>
    </source>
</evidence>
<evidence type="ECO:0000313" key="2">
    <source>
        <dbReference type="EMBL" id="CAG8689303.1"/>
    </source>
</evidence>
<proteinExistence type="predicted"/>
<accession>A0A9N9HGQ8</accession>
<keyword evidence="3" id="KW-1185">Reference proteome</keyword>
<name>A0A9N9HGQ8_9GLOM</name>
<gene>
    <name evidence="2" type="ORF">FCALED_LOCUS12869</name>
</gene>
<dbReference type="AlphaFoldDB" id="A0A9N9HGQ8"/>
<reference evidence="2" key="1">
    <citation type="submission" date="2021-06" db="EMBL/GenBank/DDBJ databases">
        <authorList>
            <person name="Kallberg Y."/>
            <person name="Tangrot J."/>
            <person name="Rosling A."/>
        </authorList>
    </citation>
    <scope>NUCLEOTIDE SEQUENCE</scope>
    <source>
        <strain evidence="2">UK204</strain>
    </source>
</reference>
<evidence type="ECO:0000256" key="1">
    <source>
        <dbReference type="SAM" id="MobiDB-lite"/>
    </source>
</evidence>
<organism evidence="2 3">
    <name type="scientific">Funneliformis caledonium</name>
    <dbReference type="NCBI Taxonomy" id="1117310"/>
    <lineage>
        <taxon>Eukaryota</taxon>
        <taxon>Fungi</taxon>
        <taxon>Fungi incertae sedis</taxon>
        <taxon>Mucoromycota</taxon>
        <taxon>Glomeromycotina</taxon>
        <taxon>Glomeromycetes</taxon>
        <taxon>Glomerales</taxon>
        <taxon>Glomeraceae</taxon>
        <taxon>Funneliformis</taxon>
    </lineage>
</organism>